<feature type="domain" description="Methyl-accepting transducer" evidence="4">
    <location>
        <begin position="349"/>
        <end position="585"/>
    </location>
</feature>
<comment type="similarity">
    <text evidence="2">Belongs to the methyl-accepting chemotaxis (MCP) protein family.</text>
</comment>
<dbReference type="PROSITE" id="PS50885">
    <property type="entry name" value="HAMP"/>
    <property type="match status" value="1"/>
</dbReference>
<evidence type="ECO:0000259" key="5">
    <source>
        <dbReference type="PROSITE" id="PS50885"/>
    </source>
</evidence>
<dbReference type="AlphaFoldDB" id="A0A3B0ZZV9"/>
<dbReference type="Pfam" id="PF00672">
    <property type="entry name" value="HAMP"/>
    <property type="match status" value="1"/>
</dbReference>
<dbReference type="PANTHER" id="PTHR32089">
    <property type="entry name" value="METHYL-ACCEPTING CHEMOTAXIS PROTEIN MCPB"/>
    <property type="match status" value="1"/>
</dbReference>
<reference evidence="6" key="1">
    <citation type="submission" date="2018-06" db="EMBL/GenBank/DDBJ databases">
        <authorList>
            <person name="Zhirakovskaya E."/>
        </authorList>
    </citation>
    <scope>NUCLEOTIDE SEQUENCE</scope>
</reference>
<sequence>MTIKHRLFLLSAVITTAALLILALQQYTTQRSDLLRHGITTLMDVEADMQALLAAEQSYLLTHSQESRNYFFHEQQSITEELHELNEIMALLDLDTRPLDDLHQDLDTITAHFSGLEKLVQTIGLNENKGLRGSLRTAAHQVEIVFSATGNYHLLTHLLMMRRHEKDFLLRLDNKYTDRYDHAQGVLLDALAQAELSPSHHNETSLNLNTYADSFHRLVDSKRQLGLSENDGLRAELGNSINQALQNQGMLVQTTLDAIKQARTTQDKILFTSTLILIITLVSMTLLMARSISRSLTRITEAMEHVANGTAALSVSLPEEGRDETTQIARAFNRFTHKLDQTVQQVLMVATNLSQSSLRAQEITHATSSSIEEQVKAITQLGNTVEQMADSSQQVSEAVYSASETAQDVRREAVEGRAVVNSAVDGMQEMQHEIEQLEQSISALTGHHQDVGQVLDMIVTIAEQTNLLALNAAIEAARAGEQGRGFAVVADEVRALSKRTTDATGEVRKLMDTIRTGNQEAVGLMTRSAEVSTLNLERTQAAGETFALIATAVEGISDSNVQVAAQAGQQSELASTVRDNIQKIDESVRDLSELARNNISDNGDLSQFSVQLELLVAGFTGKPAAKDDTAAELPDNVDLF</sequence>
<organism evidence="6">
    <name type="scientific">hydrothermal vent metagenome</name>
    <dbReference type="NCBI Taxonomy" id="652676"/>
    <lineage>
        <taxon>unclassified sequences</taxon>
        <taxon>metagenomes</taxon>
        <taxon>ecological metagenomes</taxon>
    </lineage>
</organism>
<protein>
    <submittedName>
        <fullName evidence="6">Methyl-accepting chemotaxis protein</fullName>
    </submittedName>
</protein>
<evidence type="ECO:0000313" key="6">
    <source>
        <dbReference type="EMBL" id="VAW92887.1"/>
    </source>
</evidence>
<dbReference type="SMART" id="SM01358">
    <property type="entry name" value="HBM"/>
    <property type="match status" value="1"/>
</dbReference>
<dbReference type="SMART" id="SM00304">
    <property type="entry name" value="HAMP"/>
    <property type="match status" value="1"/>
</dbReference>
<dbReference type="CDD" id="cd11386">
    <property type="entry name" value="MCP_signal"/>
    <property type="match status" value="1"/>
</dbReference>
<evidence type="ECO:0000259" key="4">
    <source>
        <dbReference type="PROSITE" id="PS50111"/>
    </source>
</evidence>
<dbReference type="InterPro" id="IPR032255">
    <property type="entry name" value="HBM"/>
</dbReference>
<dbReference type="EMBL" id="UOFU01000012">
    <property type="protein sequence ID" value="VAW92887.1"/>
    <property type="molecule type" value="Genomic_DNA"/>
</dbReference>
<feature type="domain" description="HAMP" evidence="5">
    <location>
        <begin position="290"/>
        <end position="344"/>
    </location>
</feature>
<dbReference type="CDD" id="cd06225">
    <property type="entry name" value="HAMP"/>
    <property type="match status" value="1"/>
</dbReference>
<proteinExistence type="inferred from homology"/>
<dbReference type="PROSITE" id="PS50111">
    <property type="entry name" value="CHEMOTAXIS_TRANSDUC_2"/>
    <property type="match status" value="1"/>
</dbReference>
<dbReference type="Gene3D" id="6.10.340.10">
    <property type="match status" value="1"/>
</dbReference>
<dbReference type="SMART" id="SM00283">
    <property type="entry name" value="MA"/>
    <property type="match status" value="1"/>
</dbReference>
<gene>
    <name evidence="6" type="ORF">MNBD_GAMMA20-706</name>
</gene>
<keyword evidence="1" id="KW-0807">Transducer</keyword>
<keyword evidence="3" id="KW-0175">Coiled coil</keyword>
<dbReference type="InterPro" id="IPR004089">
    <property type="entry name" value="MCPsignal_dom"/>
</dbReference>
<name>A0A3B0ZZV9_9ZZZZ</name>
<dbReference type="Pfam" id="PF00015">
    <property type="entry name" value="MCPsignal"/>
    <property type="match status" value="1"/>
</dbReference>
<feature type="coiled-coil region" evidence="3">
    <location>
        <begin position="420"/>
        <end position="447"/>
    </location>
</feature>
<evidence type="ECO:0000256" key="2">
    <source>
        <dbReference type="ARBA" id="ARBA00029447"/>
    </source>
</evidence>
<dbReference type="FunFam" id="1.10.287.950:FF:000001">
    <property type="entry name" value="Methyl-accepting chemotaxis sensory transducer"/>
    <property type="match status" value="1"/>
</dbReference>
<evidence type="ECO:0000256" key="1">
    <source>
        <dbReference type="ARBA" id="ARBA00023224"/>
    </source>
</evidence>
<dbReference type="InterPro" id="IPR003660">
    <property type="entry name" value="HAMP_dom"/>
</dbReference>
<evidence type="ECO:0000256" key="3">
    <source>
        <dbReference type="SAM" id="Coils"/>
    </source>
</evidence>
<accession>A0A3B0ZZV9</accession>
<dbReference type="Gene3D" id="1.10.287.950">
    <property type="entry name" value="Methyl-accepting chemotaxis protein"/>
    <property type="match status" value="1"/>
</dbReference>
<dbReference type="GO" id="GO:0007165">
    <property type="term" value="P:signal transduction"/>
    <property type="evidence" value="ECO:0007669"/>
    <property type="project" value="UniProtKB-KW"/>
</dbReference>
<dbReference type="GO" id="GO:0016020">
    <property type="term" value="C:membrane"/>
    <property type="evidence" value="ECO:0007669"/>
    <property type="project" value="InterPro"/>
</dbReference>
<dbReference type="PANTHER" id="PTHR32089:SF112">
    <property type="entry name" value="LYSOZYME-LIKE PROTEIN-RELATED"/>
    <property type="match status" value="1"/>
</dbReference>
<dbReference type="SUPFAM" id="SSF58104">
    <property type="entry name" value="Methyl-accepting chemotaxis protein (MCP) signaling domain"/>
    <property type="match status" value="1"/>
</dbReference>